<feature type="transmembrane region" description="Helical" evidence="3">
    <location>
        <begin position="1265"/>
        <end position="1282"/>
    </location>
</feature>
<organism evidence="5 6">
    <name type="scientific">Stylosanthes scabra</name>
    <dbReference type="NCBI Taxonomy" id="79078"/>
    <lineage>
        <taxon>Eukaryota</taxon>
        <taxon>Viridiplantae</taxon>
        <taxon>Streptophyta</taxon>
        <taxon>Embryophyta</taxon>
        <taxon>Tracheophyta</taxon>
        <taxon>Spermatophyta</taxon>
        <taxon>Magnoliopsida</taxon>
        <taxon>eudicotyledons</taxon>
        <taxon>Gunneridae</taxon>
        <taxon>Pentapetalae</taxon>
        <taxon>rosids</taxon>
        <taxon>fabids</taxon>
        <taxon>Fabales</taxon>
        <taxon>Fabaceae</taxon>
        <taxon>Papilionoideae</taxon>
        <taxon>50 kb inversion clade</taxon>
        <taxon>dalbergioids sensu lato</taxon>
        <taxon>Dalbergieae</taxon>
        <taxon>Pterocarpus clade</taxon>
        <taxon>Stylosanthes</taxon>
    </lineage>
</organism>
<proteinExistence type="predicted"/>
<accession>A0ABU6UVS0</accession>
<evidence type="ECO:0000256" key="2">
    <source>
        <dbReference type="SAM" id="MobiDB-lite"/>
    </source>
</evidence>
<keyword evidence="3" id="KW-0812">Transmembrane</keyword>
<feature type="transmembrane region" description="Helical" evidence="3">
    <location>
        <begin position="1232"/>
        <end position="1259"/>
    </location>
</feature>
<keyword evidence="3" id="KW-1133">Transmembrane helix</keyword>
<evidence type="ECO:0000313" key="5">
    <source>
        <dbReference type="EMBL" id="MED6165407.1"/>
    </source>
</evidence>
<feature type="transmembrane region" description="Helical" evidence="3">
    <location>
        <begin position="1175"/>
        <end position="1192"/>
    </location>
</feature>
<comment type="caution">
    <text evidence="5">The sequence shown here is derived from an EMBL/GenBank/DDBJ whole genome shotgun (WGS) entry which is preliminary data.</text>
</comment>
<feature type="region of interest" description="Disordered" evidence="2">
    <location>
        <begin position="382"/>
        <end position="403"/>
    </location>
</feature>
<feature type="region of interest" description="Disordered" evidence="2">
    <location>
        <begin position="207"/>
        <end position="303"/>
    </location>
</feature>
<feature type="compositionally biased region" description="Basic and acidic residues" evidence="2">
    <location>
        <begin position="252"/>
        <end position="264"/>
    </location>
</feature>
<protein>
    <recommendedName>
        <fullName evidence="4">Phage tail tape measure protein domain-containing protein</fullName>
    </recommendedName>
</protein>
<sequence length="1433" mass="152970">MGVFFYARFRAGKAASMAVTETPFTDVIVAKPKSTTGGLTFGPTTLTIPQDATTQLPAGQKPLGLVSSDGVTLTEDASDEDIFVWGAVKARKVRSEYSATLGAILYSTANPDTLRAVFGPDNVKVEGKKISVSHTSAIAPIQNFTVECQDSGTGTARRFVIPKGQLTVSGDRTLVDAAADGFEVTIEALADDAGVCYTEFIEKTDGTTFATGTTGQEEARSDRQEAAGDGRVRGPVLRRDLRVPGAEAHAAGPDDRPGRGEGREAAGLAPVGRHGRGRRGGVPGPGRGGREDVRGGLGQGAAGERPKILGLIHEYREHPVGVLGRLLECGLSWPSMWETPDWEVLIAAVESEPPGGPLHRAKDPQDWRWYNELTAMANWQRAGGKGMRPKPAPRPWDKKKRTRKIEAREVPVAEFEKCEEATMPAVELGTAYLTLAASTKGFVKEVGSAFGQAEGAAASSGKRMGQAITAGLASASGAPVEKLQGDLAESEEKLAAVTERTAQKRRAAQSQVEKAIQGVKSAQDQAAVASQRVSAAQDKLDHARVDGAKSELRESGAAKGSQIAAAEQKVSQARARASEAVSNAELGVMRARTASEASSQKVGAAEEKVTAARRNYTNVSRDGVQQITAYKAAVDDSNRELQEAKTASEQAAGAAEQAGGAFSRMGGAISSALKGDFKGAFSTIKGDAATSADGVQHEFEEASQEGAGSMQSAFSGVVEKLPALVGAAGIGAALANGIGESMSQARLTDKLAAQLDLTKPQAEVAGKVAGSLYSQAYGDSMEGVNEAVGSVMSTIKGMSNASQGDIERVSGYALNLASAFDIDVNDAVGAVGVLMNNGLAKDADSAFDQITLGMQKIPAGFRGELTDAVKEYSKHFEGLGLSGEQAISMLGAYEDLGLSTEDMTNKLLAGGDSAKDAFGQIINALLNVDDPARQSQDALALFGTQMEDLGVDKIPDMLKAMDPAAGTLEGFGGAAEKMGDTLNDNAATRVEEFKRTLAQGWVEAVGGALEAFDKLKAAVAPVVDFLKSTVDVWGPFAAGIGIVAAAVAVWAGWQSILNLAVGAFTGIMAVLTSPITAIIVGLGLLVGAVIYAWQNFQWFHDAVVAVWNGIATVAQWAWETILLPVFQAIASFVMDILVPAFMWLWQSVIVPAWNAIAAVVSWAWTTIIQPLLQAMWAFITDVLAPVFVWLWQSVIVPVWNAIGAAISWAWNTIIMPIFNAVSWFINNILAPVFWWLYNSVIQPVWTVISWAIGAAWTIIKNIFQAIWWVITNVLGPVFNWLYNSVVKPVWDWIVAAIQFAWNSQIKPIWDAIKGFITGVLGPWFQWLYNSVVKPVWDAISTAIQWAWNNVIKPVWDAIKWFIDSVLGPVFWWLLNNVIRPVWDAIGGKIRAVTDFIRTKVLDPLAYFLQHGFMDAWTKTKDGISEQWDKLRDA</sequence>
<dbReference type="Pfam" id="PF10145">
    <property type="entry name" value="PhageMin_Tail"/>
    <property type="match status" value="1"/>
</dbReference>
<keyword evidence="3" id="KW-0472">Membrane</keyword>
<dbReference type="InterPro" id="IPR010090">
    <property type="entry name" value="Phage_tape_meas"/>
</dbReference>
<feature type="transmembrane region" description="Helical" evidence="3">
    <location>
        <begin position="1151"/>
        <end position="1168"/>
    </location>
</feature>
<evidence type="ECO:0000256" key="3">
    <source>
        <dbReference type="SAM" id="Phobius"/>
    </source>
</evidence>
<reference evidence="5 6" key="1">
    <citation type="journal article" date="2023" name="Plants (Basel)">
        <title>Bridging the Gap: Combining Genomics and Transcriptomics Approaches to Understand Stylosanthes scabra, an Orphan Legume from the Brazilian Caatinga.</title>
        <authorList>
            <person name="Ferreira-Neto J.R.C."/>
            <person name="da Silva M.D."/>
            <person name="Binneck E."/>
            <person name="de Melo N.F."/>
            <person name="da Silva R.H."/>
            <person name="de Melo A.L.T.M."/>
            <person name="Pandolfi V."/>
            <person name="Bustamante F.O."/>
            <person name="Brasileiro-Vidal A.C."/>
            <person name="Benko-Iseppon A.M."/>
        </authorList>
    </citation>
    <scope>NUCLEOTIDE SEQUENCE [LARGE SCALE GENOMIC DNA]</scope>
    <source>
        <tissue evidence="5">Leaves</tissue>
    </source>
</reference>
<keyword evidence="1" id="KW-0175">Coiled coil</keyword>
<dbReference type="InterPro" id="IPR058154">
    <property type="entry name" value="Bxb1_TTP-like"/>
</dbReference>
<dbReference type="Proteomes" id="UP001341840">
    <property type="component" value="Unassembled WGS sequence"/>
</dbReference>
<gene>
    <name evidence="5" type="ORF">PIB30_099256</name>
</gene>
<feature type="domain" description="Phage tail tape measure protein" evidence="4">
    <location>
        <begin position="781"/>
        <end position="983"/>
    </location>
</feature>
<feature type="transmembrane region" description="Helical" evidence="3">
    <location>
        <begin position="1198"/>
        <end position="1225"/>
    </location>
</feature>
<evidence type="ECO:0000313" key="6">
    <source>
        <dbReference type="Proteomes" id="UP001341840"/>
    </source>
</evidence>
<evidence type="ECO:0000256" key="1">
    <source>
        <dbReference type="SAM" id="Coils"/>
    </source>
</evidence>
<feature type="compositionally biased region" description="Basic and acidic residues" evidence="2">
    <location>
        <begin position="217"/>
        <end position="242"/>
    </location>
</feature>
<feature type="non-terminal residue" evidence="5">
    <location>
        <position position="1433"/>
    </location>
</feature>
<feature type="transmembrane region" description="Helical" evidence="3">
    <location>
        <begin position="1032"/>
        <end position="1053"/>
    </location>
</feature>
<name>A0ABU6UVS0_9FABA</name>
<evidence type="ECO:0000259" key="4">
    <source>
        <dbReference type="Pfam" id="PF10145"/>
    </source>
</evidence>
<dbReference type="EMBL" id="JASCZI010123459">
    <property type="protein sequence ID" value="MED6165407.1"/>
    <property type="molecule type" value="Genomic_DNA"/>
</dbReference>
<feature type="coiled-coil region" evidence="1">
    <location>
        <begin position="480"/>
        <end position="539"/>
    </location>
</feature>
<keyword evidence="6" id="KW-1185">Reference proteome</keyword>
<dbReference type="Pfam" id="PF25681">
    <property type="entry name" value="Phage_TTP_17"/>
    <property type="match status" value="1"/>
</dbReference>
<feature type="transmembrane region" description="Helical" evidence="3">
    <location>
        <begin position="1060"/>
        <end position="1093"/>
    </location>
</feature>